<accession>A0AA89BIX7</accession>
<name>A0AA89BIX7_9ASTE</name>
<keyword evidence="3" id="KW-1185">Reference proteome</keyword>
<dbReference type="Proteomes" id="UP001188597">
    <property type="component" value="Unassembled WGS sequence"/>
</dbReference>
<organism evidence="2 3">
    <name type="scientific">Escallonia herrerae</name>
    <dbReference type="NCBI Taxonomy" id="1293975"/>
    <lineage>
        <taxon>Eukaryota</taxon>
        <taxon>Viridiplantae</taxon>
        <taxon>Streptophyta</taxon>
        <taxon>Embryophyta</taxon>
        <taxon>Tracheophyta</taxon>
        <taxon>Spermatophyta</taxon>
        <taxon>Magnoliopsida</taxon>
        <taxon>eudicotyledons</taxon>
        <taxon>Gunneridae</taxon>
        <taxon>Pentapetalae</taxon>
        <taxon>asterids</taxon>
        <taxon>campanulids</taxon>
        <taxon>Escalloniales</taxon>
        <taxon>Escalloniaceae</taxon>
        <taxon>Escallonia</taxon>
    </lineage>
</organism>
<reference evidence="2" key="1">
    <citation type="submission" date="2022-12" db="EMBL/GenBank/DDBJ databases">
        <title>Draft genome assemblies for two species of Escallonia (Escalloniales).</title>
        <authorList>
            <person name="Chanderbali A."/>
            <person name="Dervinis C."/>
            <person name="Anghel I."/>
            <person name="Soltis D."/>
            <person name="Soltis P."/>
            <person name="Zapata F."/>
        </authorList>
    </citation>
    <scope>NUCLEOTIDE SEQUENCE</scope>
    <source>
        <strain evidence="2">UCBG64.0493</strain>
        <tissue evidence="2">Leaf</tissue>
    </source>
</reference>
<dbReference type="EMBL" id="JAVXUP010000099">
    <property type="protein sequence ID" value="KAK3038327.1"/>
    <property type="molecule type" value="Genomic_DNA"/>
</dbReference>
<comment type="caution">
    <text evidence="2">The sequence shown here is derived from an EMBL/GenBank/DDBJ whole genome shotgun (WGS) entry which is preliminary data.</text>
</comment>
<keyword evidence="1" id="KW-0812">Transmembrane</keyword>
<evidence type="ECO:0000256" key="1">
    <source>
        <dbReference type="SAM" id="Phobius"/>
    </source>
</evidence>
<protein>
    <submittedName>
        <fullName evidence="2">Uncharacterized protein</fullName>
    </submittedName>
</protein>
<keyword evidence="1" id="KW-1133">Transmembrane helix</keyword>
<feature type="transmembrane region" description="Helical" evidence="1">
    <location>
        <begin position="150"/>
        <end position="170"/>
    </location>
</feature>
<feature type="transmembrane region" description="Helical" evidence="1">
    <location>
        <begin position="115"/>
        <end position="138"/>
    </location>
</feature>
<evidence type="ECO:0000313" key="3">
    <source>
        <dbReference type="Proteomes" id="UP001188597"/>
    </source>
</evidence>
<sequence length="188" mass="20016">MVNPFANGVVMEVATPDKMVAEIESMSKRPWKSTREFEHIRAHGGLRISGNNHGRFRLVLGPGRTASGPADHLNGGSVICVGGWVLLDAGCGGGVAGASAIGFLRGLAFAGELEVLVVLVGRGGGVVGGWLLVVRLGLGLVVIMELGKHAIGVILFFYIFSFHFLFPSIFPFNLSLSIYDLFMHINIL</sequence>
<evidence type="ECO:0000313" key="2">
    <source>
        <dbReference type="EMBL" id="KAK3038327.1"/>
    </source>
</evidence>
<proteinExistence type="predicted"/>
<dbReference type="AlphaFoldDB" id="A0AA89BIX7"/>
<keyword evidence="1" id="KW-0472">Membrane</keyword>
<gene>
    <name evidence="2" type="ORF">RJ639_031423</name>
</gene>